<evidence type="ECO:0000313" key="3">
    <source>
        <dbReference type="Proteomes" id="UP001157418"/>
    </source>
</evidence>
<name>A0AAU9N0R6_9ASTR</name>
<evidence type="ECO:0000313" key="2">
    <source>
        <dbReference type="EMBL" id="CAH1432337.1"/>
    </source>
</evidence>
<feature type="compositionally biased region" description="Polar residues" evidence="1">
    <location>
        <begin position="9"/>
        <end position="19"/>
    </location>
</feature>
<dbReference type="EMBL" id="CAKMRJ010003334">
    <property type="protein sequence ID" value="CAH1432337.1"/>
    <property type="molecule type" value="Genomic_DNA"/>
</dbReference>
<keyword evidence="3" id="KW-1185">Reference proteome</keyword>
<dbReference type="AlphaFoldDB" id="A0AAU9N0R6"/>
<sequence length="67" mass="7623">MADKKEKSSAQATGSTEMGRSQEDEILAQNPKPQIAYRSYPKSTDCFLAHHLRHQKLQITRSEFLTS</sequence>
<comment type="caution">
    <text evidence="2">The sequence shown here is derived from an EMBL/GenBank/DDBJ whole genome shotgun (WGS) entry which is preliminary data.</text>
</comment>
<dbReference type="Proteomes" id="UP001157418">
    <property type="component" value="Unassembled WGS sequence"/>
</dbReference>
<protein>
    <submittedName>
        <fullName evidence="2">Uncharacterized protein</fullName>
    </submittedName>
</protein>
<feature type="region of interest" description="Disordered" evidence="1">
    <location>
        <begin position="1"/>
        <end position="33"/>
    </location>
</feature>
<reference evidence="2 3" key="1">
    <citation type="submission" date="2022-01" db="EMBL/GenBank/DDBJ databases">
        <authorList>
            <person name="Xiong W."/>
            <person name="Schranz E."/>
        </authorList>
    </citation>
    <scope>NUCLEOTIDE SEQUENCE [LARGE SCALE GENOMIC DNA]</scope>
</reference>
<proteinExistence type="predicted"/>
<organism evidence="2 3">
    <name type="scientific">Lactuca virosa</name>
    <dbReference type="NCBI Taxonomy" id="75947"/>
    <lineage>
        <taxon>Eukaryota</taxon>
        <taxon>Viridiplantae</taxon>
        <taxon>Streptophyta</taxon>
        <taxon>Embryophyta</taxon>
        <taxon>Tracheophyta</taxon>
        <taxon>Spermatophyta</taxon>
        <taxon>Magnoliopsida</taxon>
        <taxon>eudicotyledons</taxon>
        <taxon>Gunneridae</taxon>
        <taxon>Pentapetalae</taxon>
        <taxon>asterids</taxon>
        <taxon>campanulids</taxon>
        <taxon>Asterales</taxon>
        <taxon>Asteraceae</taxon>
        <taxon>Cichorioideae</taxon>
        <taxon>Cichorieae</taxon>
        <taxon>Lactucinae</taxon>
        <taxon>Lactuca</taxon>
    </lineage>
</organism>
<evidence type="ECO:0000256" key="1">
    <source>
        <dbReference type="SAM" id="MobiDB-lite"/>
    </source>
</evidence>
<accession>A0AAU9N0R6</accession>
<gene>
    <name evidence="2" type="ORF">LVIROSA_LOCUS18992</name>
</gene>